<dbReference type="EMBL" id="SJPF01000005">
    <property type="protein sequence ID" value="TWT30773.1"/>
    <property type="molecule type" value="Genomic_DNA"/>
</dbReference>
<keyword evidence="1" id="KW-0472">Membrane</keyword>
<evidence type="ECO:0000256" key="1">
    <source>
        <dbReference type="SAM" id="Phobius"/>
    </source>
</evidence>
<evidence type="ECO:0000259" key="2">
    <source>
        <dbReference type="Pfam" id="PF04892"/>
    </source>
</evidence>
<dbReference type="Pfam" id="PF04892">
    <property type="entry name" value="VanZ"/>
    <property type="match status" value="1"/>
</dbReference>
<protein>
    <submittedName>
        <fullName evidence="3">VanZ like family protein</fullName>
    </submittedName>
</protein>
<feature type="transmembrane region" description="Helical" evidence="1">
    <location>
        <begin position="44"/>
        <end position="62"/>
    </location>
</feature>
<dbReference type="InterPro" id="IPR006976">
    <property type="entry name" value="VanZ-like"/>
</dbReference>
<keyword evidence="1" id="KW-1133">Transmembrane helix</keyword>
<evidence type="ECO:0000313" key="4">
    <source>
        <dbReference type="Proteomes" id="UP000318878"/>
    </source>
</evidence>
<keyword evidence="1" id="KW-0812">Transmembrane</keyword>
<dbReference type="OrthoDB" id="288647at2"/>
<dbReference type="NCBIfam" id="NF037970">
    <property type="entry name" value="vanZ_1"/>
    <property type="match status" value="1"/>
</dbReference>
<keyword evidence="4" id="KW-1185">Reference proteome</keyword>
<organism evidence="3 4">
    <name type="scientific">Blastopirellula retiformator</name>
    <dbReference type="NCBI Taxonomy" id="2527970"/>
    <lineage>
        <taxon>Bacteria</taxon>
        <taxon>Pseudomonadati</taxon>
        <taxon>Planctomycetota</taxon>
        <taxon>Planctomycetia</taxon>
        <taxon>Pirellulales</taxon>
        <taxon>Pirellulaceae</taxon>
        <taxon>Blastopirellula</taxon>
    </lineage>
</organism>
<name>A0A5C5UYP2_9BACT</name>
<reference evidence="3 4" key="1">
    <citation type="submission" date="2019-02" db="EMBL/GenBank/DDBJ databases">
        <title>Deep-cultivation of Planctomycetes and their phenomic and genomic characterization uncovers novel biology.</title>
        <authorList>
            <person name="Wiegand S."/>
            <person name="Jogler M."/>
            <person name="Boedeker C."/>
            <person name="Pinto D."/>
            <person name="Vollmers J."/>
            <person name="Rivas-Marin E."/>
            <person name="Kohn T."/>
            <person name="Peeters S.H."/>
            <person name="Heuer A."/>
            <person name="Rast P."/>
            <person name="Oberbeckmann S."/>
            <person name="Bunk B."/>
            <person name="Jeske O."/>
            <person name="Meyerdierks A."/>
            <person name="Storesund J.E."/>
            <person name="Kallscheuer N."/>
            <person name="Luecker S."/>
            <person name="Lage O.M."/>
            <person name="Pohl T."/>
            <person name="Merkel B.J."/>
            <person name="Hornburger P."/>
            <person name="Mueller R.-W."/>
            <person name="Bruemmer F."/>
            <person name="Labrenz M."/>
            <person name="Spormann A.M."/>
            <person name="Op Den Camp H."/>
            <person name="Overmann J."/>
            <person name="Amann R."/>
            <person name="Jetten M.S.M."/>
            <person name="Mascher T."/>
            <person name="Medema M.H."/>
            <person name="Devos D.P."/>
            <person name="Kaster A.-K."/>
            <person name="Ovreas L."/>
            <person name="Rohde M."/>
            <person name="Galperin M.Y."/>
            <person name="Jogler C."/>
        </authorList>
    </citation>
    <scope>NUCLEOTIDE SEQUENCE [LARGE SCALE GENOMIC DNA]</scope>
    <source>
        <strain evidence="3 4">Enr8</strain>
    </source>
</reference>
<accession>A0A5C5UYP2</accession>
<feature type="domain" description="VanZ-like" evidence="2">
    <location>
        <begin position="37"/>
        <end position="117"/>
    </location>
</feature>
<dbReference type="AlphaFoldDB" id="A0A5C5UYP2"/>
<dbReference type="RefSeq" id="WP_146435500.1">
    <property type="nucleotide sequence ID" value="NZ_SJPF01000005.1"/>
</dbReference>
<feature type="transmembrane region" description="Helical" evidence="1">
    <location>
        <begin position="7"/>
        <end position="24"/>
    </location>
</feature>
<comment type="caution">
    <text evidence="3">The sequence shown here is derived from an EMBL/GenBank/DDBJ whole genome shotgun (WGS) entry which is preliminary data.</text>
</comment>
<proteinExistence type="predicted"/>
<sequence length="128" mass="13999">MNRLIAARWYILAGVLWLSAFVATHWPGDRLPALAQGWGHWDKVVHFLMFLVLGLVLSAIAGRINKFAPLLVWPILAAYGLLDEATQTFVPGRSCDGLDWMTDCGGAAVGVGIYLIVSYYLNPEPADA</sequence>
<dbReference type="Proteomes" id="UP000318878">
    <property type="component" value="Unassembled WGS sequence"/>
</dbReference>
<gene>
    <name evidence="3" type="ORF">Enr8_42980</name>
</gene>
<evidence type="ECO:0000313" key="3">
    <source>
        <dbReference type="EMBL" id="TWT30773.1"/>
    </source>
</evidence>